<gene>
    <name evidence="1" type="ORF">LCGC14_0444360</name>
</gene>
<reference evidence="1" key="1">
    <citation type="journal article" date="2015" name="Nature">
        <title>Complex archaea that bridge the gap between prokaryotes and eukaryotes.</title>
        <authorList>
            <person name="Spang A."/>
            <person name="Saw J.H."/>
            <person name="Jorgensen S.L."/>
            <person name="Zaremba-Niedzwiedzka K."/>
            <person name="Martijn J."/>
            <person name="Lind A.E."/>
            <person name="van Eijk R."/>
            <person name="Schleper C."/>
            <person name="Guy L."/>
            <person name="Ettema T.J."/>
        </authorList>
    </citation>
    <scope>NUCLEOTIDE SEQUENCE</scope>
</reference>
<dbReference type="EMBL" id="LAZR01000432">
    <property type="protein sequence ID" value="KKN69147.1"/>
    <property type="molecule type" value="Genomic_DNA"/>
</dbReference>
<evidence type="ECO:0000313" key="1">
    <source>
        <dbReference type="EMBL" id="KKN69147.1"/>
    </source>
</evidence>
<comment type="caution">
    <text evidence="1">The sequence shown here is derived from an EMBL/GenBank/DDBJ whole genome shotgun (WGS) entry which is preliminary data.</text>
</comment>
<protein>
    <submittedName>
        <fullName evidence="1">Uncharacterized protein</fullName>
    </submittedName>
</protein>
<organism evidence="1">
    <name type="scientific">marine sediment metagenome</name>
    <dbReference type="NCBI Taxonomy" id="412755"/>
    <lineage>
        <taxon>unclassified sequences</taxon>
        <taxon>metagenomes</taxon>
        <taxon>ecological metagenomes</taxon>
    </lineage>
</organism>
<name>A0A0F9T2S2_9ZZZZ</name>
<dbReference type="AlphaFoldDB" id="A0A0F9T2S2"/>
<sequence length="95" mass="11357">MRQSIMYALEEETGYRHFYKYKHQVRLTGIPGRTVELLLTEDIEGDYWAWWDNKTEAFVHCWPSEVQLNMCFPYGPKAEEDRDRGNKLRVSVKPT</sequence>
<accession>A0A0F9T2S2</accession>
<proteinExistence type="predicted"/>